<evidence type="ECO:0000313" key="4">
    <source>
        <dbReference type="Proteomes" id="UP000198520"/>
    </source>
</evidence>
<keyword evidence="4" id="KW-1185">Reference proteome</keyword>
<dbReference type="InterPro" id="IPR003675">
    <property type="entry name" value="Rce1/LyrA-like_dom"/>
</dbReference>
<dbReference type="OrthoDB" id="4453618at2"/>
<keyword evidence="1" id="KW-1133">Transmembrane helix</keyword>
<evidence type="ECO:0000259" key="2">
    <source>
        <dbReference type="Pfam" id="PF02517"/>
    </source>
</evidence>
<name>A0A1I2HW09_9MICO</name>
<dbReference type="Proteomes" id="UP000198520">
    <property type="component" value="Unassembled WGS sequence"/>
</dbReference>
<reference evidence="4" key="1">
    <citation type="submission" date="2016-10" db="EMBL/GenBank/DDBJ databases">
        <authorList>
            <person name="Varghese N."/>
            <person name="Submissions S."/>
        </authorList>
    </citation>
    <scope>NUCLEOTIDE SEQUENCE [LARGE SCALE GENOMIC DNA]</scope>
    <source>
        <strain evidence="4">DSM 19083</strain>
    </source>
</reference>
<dbReference type="RefSeq" id="WP_093379519.1">
    <property type="nucleotide sequence ID" value="NZ_BNAN01000001.1"/>
</dbReference>
<keyword evidence="3" id="KW-0378">Hydrolase</keyword>
<feature type="transmembrane region" description="Helical" evidence="1">
    <location>
        <begin position="236"/>
        <end position="254"/>
    </location>
</feature>
<dbReference type="EMBL" id="FONZ01000005">
    <property type="protein sequence ID" value="SFF34032.1"/>
    <property type="molecule type" value="Genomic_DNA"/>
</dbReference>
<feature type="transmembrane region" description="Helical" evidence="1">
    <location>
        <begin position="152"/>
        <end position="176"/>
    </location>
</feature>
<dbReference type="STRING" id="285351.SAMN04488035_2578"/>
<feature type="domain" description="CAAX prenyl protease 2/Lysostaphin resistance protein A-like" evidence="2">
    <location>
        <begin position="151"/>
        <end position="246"/>
    </location>
</feature>
<sequence>MTTDVATELAPQQRRRLGVEVWIVLGLTLGRSAVYAVLAIIDRLTADTPLRDQTTAINTSASPRPYVDLVYQLVGFAFALVPVALALFLLSEPGRSVLRRVGLDRARPLRDLGWGVALAAAVGLPGLAFWAAGRAMGITVQVQATTLDDHWWVVPVLILAALKNALVEEVIVVAYLMERLRDLRWGLPAAIATSAVLRGAYHLYQGIGPFFGNIAMGVLFAWFYQSRWGRRRVMPLVVAHTLMDVVAFVGYALLPFSLLEGLGLA</sequence>
<feature type="transmembrane region" description="Helical" evidence="1">
    <location>
        <begin position="207"/>
        <end position="224"/>
    </location>
</feature>
<feature type="transmembrane region" description="Helical" evidence="1">
    <location>
        <begin position="112"/>
        <end position="132"/>
    </location>
</feature>
<feature type="transmembrane region" description="Helical" evidence="1">
    <location>
        <begin position="21"/>
        <end position="41"/>
    </location>
</feature>
<evidence type="ECO:0000256" key="1">
    <source>
        <dbReference type="SAM" id="Phobius"/>
    </source>
</evidence>
<dbReference type="GO" id="GO:0080120">
    <property type="term" value="P:CAAX-box protein maturation"/>
    <property type="evidence" value="ECO:0007669"/>
    <property type="project" value="UniProtKB-ARBA"/>
</dbReference>
<keyword evidence="1" id="KW-0812">Transmembrane</keyword>
<accession>A0A1I2HW09</accession>
<dbReference type="Pfam" id="PF02517">
    <property type="entry name" value="Rce1-like"/>
    <property type="match status" value="1"/>
</dbReference>
<protein>
    <submittedName>
        <fullName evidence="3">CAAX protease self-immunity</fullName>
    </submittedName>
</protein>
<dbReference type="GO" id="GO:0004175">
    <property type="term" value="F:endopeptidase activity"/>
    <property type="evidence" value="ECO:0007669"/>
    <property type="project" value="UniProtKB-ARBA"/>
</dbReference>
<feature type="transmembrane region" description="Helical" evidence="1">
    <location>
        <begin position="183"/>
        <end position="201"/>
    </location>
</feature>
<feature type="transmembrane region" description="Helical" evidence="1">
    <location>
        <begin position="69"/>
        <end position="91"/>
    </location>
</feature>
<keyword evidence="3" id="KW-0645">Protease</keyword>
<organism evidence="3 4">
    <name type="scientific">Flavimobilis marinus</name>
    <dbReference type="NCBI Taxonomy" id="285351"/>
    <lineage>
        <taxon>Bacteria</taxon>
        <taxon>Bacillati</taxon>
        <taxon>Actinomycetota</taxon>
        <taxon>Actinomycetes</taxon>
        <taxon>Micrococcales</taxon>
        <taxon>Jonesiaceae</taxon>
        <taxon>Flavimobilis</taxon>
    </lineage>
</organism>
<keyword evidence="1" id="KW-0472">Membrane</keyword>
<dbReference type="AlphaFoldDB" id="A0A1I2HW09"/>
<evidence type="ECO:0000313" key="3">
    <source>
        <dbReference type="EMBL" id="SFF34032.1"/>
    </source>
</evidence>
<proteinExistence type="predicted"/>
<gene>
    <name evidence="3" type="ORF">SAMN04488035_2578</name>
</gene>
<dbReference type="GO" id="GO:0006508">
    <property type="term" value="P:proteolysis"/>
    <property type="evidence" value="ECO:0007669"/>
    <property type="project" value="UniProtKB-KW"/>
</dbReference>